<dbReference type="EMBL" id="FUXL01000010">
    <property type="protein sequence ID" value="SKA26230.1"/>
    <property type="molecule type" value="Genomic_DNA"/>
</dbReference>
<feature type="domain" description="Peptidase M28" evidence="2">
    <location>
        <begin position="228"/>
        <end position="413"/>
    </location>
</feature>
<dbReference type="InterPro" id="IPR007484">
    <property type="entry name" value="Peptidase_M28"/>
</dbReference>
<feature type="domain" description="PA" evidence="1">
    <location>
        <begin position="98"/>
        <end position="178"/>
    </location>
</feature>
<dbReference type="PANTHER" id="PTHR10404:SF46">
    <property type="entry name" value="VACUOLAR PROTEIN SORTING-ASSOCIATED PROTEIN 70"/>
    <property type="match status" value="1"/>
</dbReference>
<gene>
    <name evidence="3" type="ORF">SAMN05428963_11050</name>
</gene>
<dbReference type="Pfam" id="PF04389">
    <property type="entry name" value="Peptidase_M28"/>
    <property type="match status" value="1"/>
</dbReference>
<dbReference type="PANTHER" id="PTHR10404">
    <property type="entry name" value="N-ACETYLATED-ALPHA-LINKED ACIDIC DIPEPTIDASE"/>
    <property type="match status" value="1"/>
</dbReference>
<keyword evidence="4" id="KW-1185">Reference proteome</keyword>
<reference evidence="3 4" key="1">
    <citation type="submission" date="2017-02" db="EMBL/GenBank/DDBJ databases">
        <authorList>
            <person name="Peterson S.W."/>
        </authorList>
    </citation>
    <scope>NUCLEOTIDE SEQUENCE [LARGE SCALE GENOMIC DNA]</scope>
    <source>
        <strain evidence="3 4">USBA 369</strain>
    </source>
</reference>
<dbReference type="Proteomes" id="UP000190135">
    <property type="component" value="Unassembled WGS sequence"/>
</dbReference>
<evidence type="ECO:0000259" key="1">
    <source>
        <dbReference type="Pfam" id="PF02225"/>
    </source>
</evidence>
<protein>
    <submittedName>
        <fullName evidence="3">PA domain-containing protein</fullName>
    </submittedName>
</protein>
<name>A0A1T4SD48_9HYPH</name>
<proteinExistence type="predicted"/>
<sequence>MSEPSPLDGKLGGRVDAARLMEHIAEFAKRVKLSGTPEELESFAYLKERMESYGFTTTLILHDAYISLPGATETVVDGRPLDCITHSMAVATGAEGITADLVYVGEGTAEDFARADVAGKIALIDGIAVEDVADRASRAGAIGEIHISPNEHLYEMCVSPVWGSPSQHTLADLPTTAIVTVRNDDGAKLRERCRAGERVTAHLKTEVDTGWRKTPILVCDLDIAGPDAPFVLFCGHHDTWHYGVMDNGGANATMLEAARILAESRDTLRRNLRVCFWSGHSHGRYSGSAWYADEYFDELDRRCAAHVNVDSTGGEGAIVLTNSGVIDELKHLAAEVIDAETGQHHAGRRHGRAADQSFWGVGIPSMFGSLSHQPPGPVKMLTALGWWWHTPHDLAEHIDPENLQRDTRIVLEVLRRLLSDRVLPLDYGAWCEALGRLLDEIEPAVGDRLDLSGVVQSFDALCETVEAFADYAANAEASEAPALDAALMRASRALVPLDYTFGDRFVHDSAVPHPAWPALADLFALARLAKGAPEEKFHIVSARRARNRLIHALREAEQALTLT</sequence>
<dbReference type="RefSeq" id="WP_245319242.1">
    <property type="nucleotide sequence ID" value="NZ_FUXL01000010.1"/>
</dbReference>
<evidence type="ECO:0000313" key="3">
    <source>
        <dbReference type="EMBL" id="SKA26230.1"/>
    </source>
</evidence>
<evidence type="ECO:0000259" key="2">
    <source>
        <dbReference type="Pfam" id="PF04389"/>
    </source>
</evidence>
<dbReference type="SUPFAM" id="SSF52025">
    <property type="entry name" value="PA domain"/>
    <property type="match status" value="1"/>
</dbReference>
<dbReference type="Gene3D" id="3.40.630.10">
    <property type="entry name" value="Zn peptidases"/>
    <property type="match status" value="1"/>
</dbReference>
<dbReference type="AlphaFoldDB" id="A0A1T4SD48"/>
<accession>A0A1T4SD48</accession>
<evidence type="ECO:0000313" key="4">
    <source>
        <dbReference type="Proteomes" id="UP000190135"/>
    </source>
</evidence>
<dbReference type="InterPro" id="IPR039373">
    <property type="entry name" value="Peptidase_M28B"/>
</dbReference>
<dbReference type="SUPFAM" id="SSF53187">
    <property type="entry name" value="Zn-dependent exopeptidases"/>
    <property type="match status" value="1"/>
</dbReference>
<organism evidence="3 4">
    <name type="scientific">Consotaella salsifontis</name>
    <dbReference type="NCBI Taxonomy" id="1365950"/>
    <lineage>
        <taxon>Bacteria</taxon>
        <taxon>Pseudomonadati</taxon>
        <taxon>Pseudomonadota</taxon>
        <taxon>Alphaproteobacteria</taxon>
        <taxon>Hyphomicrobiales</taxon>
        <taxon>Aurantimonadaceae</taxon>
        <taxon>Consotaella</taxon>
    </lineage>
</organism>
<dbReference type="InterPro" id="IPR046450">
    <property type="entry name" value="PA_dom_sf"/>
</dbReference>
<dbReference type="STRING" id="1365950.SAMN05428963_11050"/>
<dbReference type="Gene3D" id="3.50.30.30">
    <property type="match status" value="1"/>
</dbReference>
<dbReference type="Pfam" id="PF02225">
    <property type="entry name" value="PA"/>
    <property type="match status" value="1"/>
</dbReference>
<dbReference type="InterPro" id="IPR003137">
    <property type="entry name" value="PA_domain"/>
</dbReference>
<dbReference type="GO" id="GO:0004180">
    <property type="term" value="F:carboxypeptidase activity"/>
    <property type="evidence" value="ECO:0007669"/>
    <property type="project" value="TreeGrafter"/>
</dbReference>